<dbReference type="STRING" id="742152.A0A2H3J152"/>
<dbReference type="OMA" id="NGHERPD"/>
<evidence type="ECO:0000313" key="1">
    <source>
        <dbReference type="EMBL" id="PCH35916.1"/>
    </source>
</evidence>
<evidence type="ECO:0000313" key="2">
    <source>
        <dbReference type="Proteomes" id="UP000218811"/>
    </source>
</evidence>
<name>A0A2H3J152_WOLCO</name>
<gene>
    <name evidence="1" type="ORF">WOLCODRAFT_81649</name>
</gene>
<dbReference type="PANTHER" id="PTHR35871">
    <property type="entry name" value="EXPRESSED PROTEIN"/>
    <property type="match status" value="1"/>
</dbReference>
<dbReference type="AlphaFoldDB" id="A0A2H3J152"/>
<dbReference type="Proteomes" id="UP000218811">
    <property type="component" value="Unassembled WGS sequence"/>
</dbReference>
<accession>A0A2H3J152</accession>
<protein>
    <submittedName>
        <fullName evidence="1">Uncharacterized protein</fullName>
    </submittedName>
</protein>
<feature type="non-terminal residue" evidence="1">
    <location>
        <position position="92"/>
    </location>
</feature>
<reference evidence="1 2" key="1">
    <citation type="journal article" date="2012" name="Science">
        <title>The Paleozoic origin of enzymatic lignin decomposition reconstructed from 31 fungal genomes.</title>
        <authorList>
            <person name="Floudas D."/>
            <person name="Binder M."/>
            <person name="Riley R."/>
            <person name="Barry K."/>
            <person name="Blanchette R.A."/>
            <person name="Henrissat B."/>
            <person name="Martinez A.T."/>
            <person name="Otillar R."/>
            <person name="Spatafora J.W."/>
            <person name="Yadav J.S."/>
            <person name="Aerts A."/>
            <person name="Benoit I."/>
            <person name="Boyd A."/>
            <person name="Carlson A."/>
            <person name="Copeland A."/>
            <person name="Coutinho P.M."/>
            <person name="de Vries R.P."/>
            <person name="Ferreira P."/>
            <person name="Findley K."/>
            <person name="Foster B."/>
            <person name="Gaskell J."/>
            <person name="Glotzer D."/>
            <person name="Gorecki P."/>
            <person name="Heitman J."/>
            <person name="Hesse C."/>
            <person name="Hori C."/>
            <person name="Igarashi K."/>
            <person name="Jurgens J.A."/>
            <person name="Kallen N."/>
            <person name="Kersten P."/>
            <person name="Kohler A."/>
            <person name="Kuees U."/>
            <person name="Kumar T.K.A."/>
            <person name="Kuo A."/>
            <person name="LaButti K."/>
            <person name="Larrondo L.F."/>
            <person name="Lindquist E."/>
            <person name="Ling A."/>
            <person name="Lombard V."/>
            <person name="Lucas S."/>
            <person name="Lundell T."/>
            <person name="Martin R."/>
            <person name="McLaughlin D.J."/>
            <person name="Morgenstern I."/>
            <person name="Morin E."/>
            <person name="Murat C."/>
            <person name="Nagy L.G."/>
            <person name="Nolan M."/>
            <person name="Ohm R.A."/>
            <person name="Patyshakuliyeva A."/>
            <person name="Rokas A."/>
            <person name="Ruiz-Duenas F.J."/>
            <person name="Sabat G."/>
            <person name="Salamov A."/>
            <person name="Samejima M."/>
            <person name="Schmutz J."/>
            <person name="Slot J.C."/>
            <person name="St John F."/>
            <person name="Stenlid J."/>
            <person name="Sun H."/>
            <person name="Sun S."/>
            <person name="Syed K."/>
            <person name="Tsang A."/>
            <person name="Wiebenga A."/>
            <person name="Young D."/>
            <person name="Pisabarro A."/>
            <person name="Eastwood D.C."/>
            <person name="Martin F."/>
            <person name="Cullen D."/>
            <person name="Grigoriev I.V."/>
            <person name="Hibbett D.S."/>
        </authorList>
    </citation>
    <scope>NUCLEOTIDE SEQUENCE [LARGE SCALE GENOMIC DNA]</scope>
    <source>
        <strain evidence="1 2">MD-104</strain>
    </source>
</reference>
<dbReference type="EMBL" id="KB467865">
    <property type="protein sequence ID" value="PCH35916.1"/>
    <property type="molecule type" value="Genomic_DNA"/>
</dbReference>
<dbReference type="PANTHER" id="PTHR35871:SF1">
    <property type="entry name" value="CXC1-LIKE CYSTEINE CLUSTER ASSOCIATED WITH KDZ TRANSPOSASES DOMAIN-CONTAINING PROTEIN"/>
    <property type="match status" value="1"/>
</dbReference>
<sequence>MIPAIAQEYLKEIVHREMPEGLKKYMELELFPQIHMKVGQGISLRTARDWLRCEGFRYIEHKKSLYYNGHERPDVVKYHQEFFLPTMAQHRK</sequence>
<dbReference type="OrthoDB" id="6511194at2759"/>
<organism evidence="1 2">
    <name type="scientific">Wolfiporia cocos (strain MD-104)</name>
    <name type="common">Brown rot fungus</name>
    <dbReference type="NCBI Taxonomy" id="742152"/>
    <lineage>
        <taxon>Eukaryota</taxon>
        <taxon>Fungi</taxon>
        <taxon>Dikarya</taxon>
        <taxon>Basidiomycota</taxon>
        <taxon>Agaricomycotina</taxon>
        <taxon>Agaricomycetes</taxon>
        <taxon>Polyporales</taxon>
        <taxon>Phaeolaceae</taxon>
        <taxon>Wolfiporia</taxon>
    </lineage>
</organism>
<proteinExistence type="predicted"/>
<keyword evidence="2" id="KW-1185">Reference proteome</keyword>